<sequence>MTLLADLQPPADLIAAGVEPDAVDNAHALYEIYYGTTTSTRKQYEARSHATNNQLGFHRLHAIEKAVSKLYDDTKAWALRHDLTRFSGRKNKYDFADYAKKKLAHYNRDAPAPQPKKNFRVTNHSTGESSMSIRGNSATIREFEHAVRERAHADGITTADAATRTLHDLINTTPGSTTSAAEPTYVMKLLVWLDDLTALLDGDTSDPTVVSTTGATMPLTQALSKKIHPRLEIIGLSPAHGAIGLAYANNPLESWDNTINTRAELEAEQARRAQAGEPALPQAAVDKALSRHGTTKDRALLEANQTVCAGLGCSVPAAYCEINHNIPHSKGGLSVLTNMCLLCKYHNGKAGAEEHYTNAGGIPHRILPGGRLKANNHQLATLSPVRRKYTQRGSPDQTPTPT</sequence>
<organism evidence="2 3">
    <name type="scientific">Corynebacterium cystitidis DSM 20524</name>
    <dbReference type="NCBI Taxonomy" id="1121357"/>
    <lineage>
        <taxon>Bacteria</taxon>
        <taxon>Bacillati</taxon>
        <taxon>Actinomycetota</taxon>
        <taxon>Actinomycetes</taxon>
        <taxon>Mycobacteriales</taxon>
        <taxon>Corynebacteriaceae</taxon>
        <taxon>Corynebacterium</taxon>
    </lineage>
</organism>
<feature type="region of interest" description="Disordered" evidence="1">
    <location>
        <begin position="108"/>
        <end position="134"/>
    </location>
</feature>
<evidence type="ECO:0000313" key="3">
    <source>
        <dbReference type="Proteomes" id="UP000198929"/>
    </source>
</evidence>
<dbReference type="Gene3D" id="1.10.30.50">
    <property type="match status" value="1"/>
</dbReference>
<proteinExistence type="predicted"/>
<dbReference type="STRING" id="1121357.SAMN05661109_02175"/>
<feature type="region of interest" description="Disordered" evidence="1">
    <location>
        <begin position="382"/>
        <end position="402"/>
    </location>
</feature>
<keyword evidence="3" id="KW-1185">Reference proteome</keyword>
<dbReference type="CDD" id="cd00085">
    <property type="entry name" value="HNHc"/>
    <property type="match status" value="1"/>
</dbReference>
<gene>
    <name evidence="2" type="ORF">SAMN05661109_02175</name>
</gene>
<evidence type="ECO:0000256" key="1">
    <source>
        <dbReference type="SAM" id="MobiDB-lite"/>
    </source>
</evidence>
<feature type="compositionally biased region" description="Polar residues" evidence="1">
    <location>
        <begin position="391"/>
        <end position="402"/>
    </location>
</feature>
<feature type="compositionally biased region" description="Polar residues" evidence="1">
    <location>
        <begin position="120"/>
        <end position="134"/>
    </location>
</feature>
<reference evidence="3" key="1">
    <citation type="submission" date="2016-10" db="EMBL/GenBank/DDBJ databases">
        <authorList>
            <person name="Varghese N."/>
            <person name="Submissions S."/>
        </authorList>
    </citation>
    <scope>NUCLEOTIDE SEQUENCE [LARGE SCALE GENOMIC DNA]</scope>
    <source>
        <strain evidence="3">DSM 20524</strain>
    </source>
</reference>
<dbReference type="InterPro" id="IPR003615">
    <property type="entry name" value="HNH_nuc"/>
</dbReference>
<accession>A0A1H9VBN4</accession>
<evidence type="ECO:0000313" key="2">
    <source>
        <dbReference type="EMBL" id="SES19220.1"/>
    </source>
</evidence>
<protein>
    <recommendedName>
        <fullName evidence="4">HNH endonuclease</fullName>
    </recommendedName>
</protein>
<dbReference type="EMBL" id="FOGQ01000011">
    <property type="protein sequence ID" value="SES19220.1"/>
    <property type="molecule type" value="Genomic_DNA"/>
</dbReference>
<dbReference type="Proteomes" id="UP000198929">
    <property type="component" value="Unassembled WGS sequence"/>
</dbReference>
<evidence type="ECO:0008006" key="4">
    <source>
        <dbReference type="Google" id="ProtNLM"/>
    </source>
</evidence>
<dbReference type="AlphaFoldDB" id="A0A1H9VBN4"/>
<name>A0A1H9VBN4_9CORY</name>